<feature type="region of interest" description="Disordered" evidence="3">
    <location>
        <begin position="566"/>
        <end position="729"/>
    </location>
</feature>
<accession>K1WFQ2</accession>
<evidence type="ECO:0000256" key="1">
    <source>
        <dbReference type="PROSITE-ProRule" id="PRU00108"/>
    </source>
</evidence>
<dbReference type="EMBL" id="AMBO01000341">
    <property type="protein sequence ID" value="EKD00399.1"/>
    <property type="molecule type" value="Genomic_DNA"/>
</dbReference>
<dbReference type="Gene3D" id="1.10.10.60">
    <property type="entry name" value="Homeodomain-like"/>
    <property type="match status" value="1"/>
</dbReference>
<feature type="region of interest" description="Disordered" evidence="3">
    <location>
        <begin position="216"/>
        <end position="274"/>
    </location>
</feature>
<dbReference type="STRING" id="1220162.K1WFQ2"/>
<feature type="DNA-binding region" description="Homeobox" evidence="1">
    <location>
        <begin position="269"/>
        <end position="328"/>
    </location>
</feature>
<comment type="subcellular location">
    <subcellularLocation>
        <location evidence="1 2">Nucleus</location>
    </subcellularLocation>
</comment>
<protein>
    <recommendedName>
        <fullName evidence="4">Homeobox domain-containing protein</fullName>
    </recommendedName>
</protein>
<sequence>MSTPSSKQHHHFNDENKTPANLKLHHDATRSSSKLNHLSSTSAAQQTPARHRQPLAPFDNIYSRYNASTPSKGTPVTPASRMRSSGTPKDATPVRPVVTKVDPDARELPLPKGLAFARPAASLLPLPTPPQHRHASPRHGSPFHHPHHSHSMPPPMMAHHSPLPHHIHSTPSARSVMTYASSPMTHLPSTPDMHASPYPPGPIELHDLLAPARFPGPLPQAYLNQGEMPSNGSGGGNDDNAGNDEGSANARRTLVSCNPWDYRPEDHGKNKPRRRFSPGELDMLEILWSISHNPHKWQRQKLARWFGCTTRHLTVWFQNRRQDLKKAETLVQMAETNPDTASRALAAVQRANRGDAFKFTPEQQQVMMDIVSDRLLPEMWFAQQASGSSPTPKRSPSPMGATHMLPAERRLYNQGGPMAIAPKPRQEPYAIKPLRRGFSLDDVCADREQSMSYKPLARPRPRVDEYELDQMHKNDPRYREALINMLPSELSSDAVEAPEDAEDEEFAVDEDSPTRKRARHNPKPRPTLPSIGLGRPAGAGHKPRSSFGRASSSDVLACSSRARFLANNGMPANGGPQPPRAVTDPVPSRATSAGPTAGGVPPVPEHSRVAEPAEAQKMRKLSRQGSWSHLPTLKHRDSFDRSRAEATIAEASSPVPSATRSPTPTEPVSPRTANGSEGSRKTSSSSAAEASTPPSASAADNKPRLPIPEGRNIYSFSTELEPETKRGAQEMDENVLTGAHALMELFRGR</sequence>
<dbReference type="eggNOG" id="ENOG502RB73">
    <property type="taxonomic scope" value="Eukaryota"/>
</dbReference>
<feature type="domain" description="Homeobox" evidence="4">
    <location>
        <begin position="267"/>
        <end position="327"/>
    </location>
</feature>
<dbReference type="SMART" id="SM00389">
    <property type="entry name" value="HOX"/>
    <property type="match status" value="1"/>
</dbReference>
<dbReference type="GO" id="GO:0003677">
    <property type="term" value="F:DNA binding"/>
    <property type="evidence" value="ECO:0007669"/>
    <property type="project" value="UniProtKB-UniRule"/>
</dbReference>
<feature type="compositionally biased region" description="Polar residues" evidence="3">
    <location>
        <begin position="654"/>
        <end position="663"/>
    </location>
</feature>
<keyword evidence="6" id="KW-1185">Reference proteome</keyword>
<dbReference type="OrthoDB" id="6159439at2759"/>
<feature type="compositionally biased region" description="Basic and acidic residues" evidence="3">
    <location>
        <begin position="634"/>
        <end position="644"/>
    </location>
</feature>
<comment type="caution">
    <text evidence="5">The sequence shown here is derived from an EMBL/GenBank/DDBJ whole genome shotgun (WGS) entry which is preliminary data.</text>
</comment>
<feature type="region of interest" description="Disordered" evidence="3">
    <location>
        <begin position="1"/>
        <end position="97"/>
    </location>
</feature>
<keyword evidence="1 2" id="KW-0539">Nucleus</keyword>
<evidence type="ECO:0000259" key="4">
    <source>
        <dbReference type="PROSITE" id="PS50071"/>
    </source>
</evidence>
<feature type="compositionally biased region" description="Low complexity" evidence="3">
    <location>
        <begin position="238"/>
        <end position="250"/>
    </location>
</feature>
<evidence type="ECO:0000313" key="5">
    <source>
        <dbReference type="EMBL" id="EKD00399.1"/>
    </source>
</evidence>
<evidence type="ECO:0000313" key="6">
    <source>
        <dbReference type="Proteomes" id="UP000006757"/>
    </source>
</evidence>
<dbReference type="Pfam" id="PF00046">
    <property type="entry name" value="Homeodomain"/>
    <property type="match status" value="1"/>
</dbReference>
<organism evidence="5 6">
    <name type="scientific">Trichosporon asahii var. asahii (strain CBS 8904)</name>
    <name type="common">Yeast</name>
    <dbReference type="NCBI Taxonomy" id="1220162"/>
    <lineage>
        <taxon>Eukaryota</taxon>
        <taxon>Fungi</taxon>
        <taxon>Dikarya</taxon>
        <taxon>Basidiomycota</taxon>
        <taxon>Agaricomycotina</taxon>
        <taxon>Tremellomycetes</taxon>
        <taxon>Trichosporonales</taxon>
        <taxon>Trichosporonaceae</taxon>
        <taxon>Trichosporon</taxon>
    </lineage>
</organism>
<keyword evidence="1 2" id="KW-0238">DNA-binding</keyword>
<dbReference type="HOGENOM" id="CLU_373926_0_0_1"/>
<feature type="compositionally biased region" description="Basic residues" evidence="3">
    <location>
        <begin position="131"/>
        <end position="150"/>
    </location>
</feature>
<feature type="region of interest" description="Disordered" evidence="3">
    <location>
        <begin position="126"/>
        <end position="170"/>
    </location>
</feature>
<dbReference type="AlphaFoldDB" id="K1WFQ2"/>
<feature type="compositionally biased region" description="Low complexity" evidence="3">
    <location>
        <begin position="675"/>
        <end position="699"/>
    </location>
</feature>
<reference evidence="5 6" key="1">
    <citation type="journal article" date="2012" name="Eukaryot. Cell">
        <title>Genome sequence of the Trichosporon asahii environmental strain CBS 8904.</title>
        <authorList>
            <person name="Yang R.Y."/>
            <person name="Li H.T."/>
            <person name="Zhu H."/>
            <person name="Zhou G.P."/>
            <person name="Wang M."/>
            <person name="Wang L."/>
        </authorList>
    </citation>
    <scope>NUCLEOTIDE SEQUENCE [LARGE SCALE GENOMIC DNA]</scope>
    <source>
        <strain evidence="5 6">CBS 8904</strain>
    </source>
</reference>
<feature type="region of interest" description="Disordered" evidence="3">
    <location>
        <begin position="492"/>
        <end position="553"/>
    </location>
</feature>
<evidence type="ECO:0000256" key="2">
    <source>
        <dbReference type="RuleBase" id="RU000682"/>
    </source>
</evidence>
<dbReference type="GO" id="GO:0005634">
    <property type="term" value="C:nucleus"/>
    <property type="evidence" value="ECO:0007669"/>
    <property type="project" value="UniProtKB-SubCell"/>
</dbReference>
<dbReference type="InParanoid" id="K1WFQ2"/>
<feature type="compositionally biased region" description="Basic and acidic residues" evidence="3">
    <location>
        <begin position="605"/>
        <end position="617"/>
    </location>
</feature>
<dbReference type="InterPro" id="IPR001356">
    <property type="entry name" value="HD"/>
</dbReference>
<dbReference type="PROSITE" id="PS50071">
    <property type="entry name" value="HOMEOBOX_2"/>
    <property type="match status" value="1"/>
</dbReference>
<feature type="compositionally biased region" description="Low complexity" evidence="3">
    <location>
        <begin position="590"/>
        <end position="600"/>
    </location>
</feature>
<evidence type="ECO:0000256" key="3">
    <source>
        <dbReference type="SAM" id="MobiDB-lite"/>
    </source>
</evidence>
<keyword evidence="1 2" id="KW-0371">Homeobox</keyword>
<dbReference type="Proteomes" id="UP000006757">
    <property type="component" value="Unassembled WGS sequence"/>
</dbReference>
<dbReference type="InterPro" id="IPR009057">
    <property type="entry name" value="Homeodomain-like_sf"/>
</dbReference>
<gene>
    <name evidence="5" type="ORF">A1Q2_05236</name>
</gene>
<proteinExistence type="predicted"/>
<feature type="compositionally biased region" description="Polar residues" evidence="3">
    <location>
        <begin position="63"/>
        <end position="74"/>
    </location>
</feature>
<dbReference type="CDD" id="cd00086">
    <property type="entry name" value="homeodomain"/>
    <property type="match status" value="1"/>
</dbReference>
<feature type="compositionally biased region" description="Low complexity" evidence="3">
    <location>
        <begin position="31"/>
        <end position="42"/>
    </location>
</feature>
<dbReference type="SUPFAM" id="SSF46689">
    <property type="entry name" value="Homeodomain-like"/>
    <property type="match status" value="1"/>
</dbReference>
<feature type="compositionally biased region" description="Acidic residues" evidence="3">
    <location>
        <begin position="496"/>
        <end position="511"/>
    </location>
</feature>
<name>K1WFQ2_TRIAC</name>